<evidence type="ECO:0000256" key="3">
    <source>
        <dbReference type="ARBA" id="ARBA00022475"/>
    </source>
</evidence>
<geneLocation type="plasmid" evidence="12 13">
    <name>unnamed1</name>
</geneLocation>
<keyword evidence="2" id="KW-0813">Transport</keyword>
<dbReference type="CDD" id="cd06579">
    <property type="entry name" value="TM_PBP1_transp_AraH_like"/>
    <property type="match status" value="1"/>
</dbReference>
<evidence type="ECO:0000256" key="7">
    <source>
        <dbReference type="ARBA" id="ARBA00022989"/>
    </source>
</evidence>
<evidence type="ECO:0000256" key="8">
    <source>
        <dbReference type="ARBA" id="ARBA00023136"/>
    </source>
</evidence>
<keyword evidence="4" id="KW-0997">Cell inner membrane</keyword>
<proteinExistence type="predicted"/>
<dbReference type="Proteomes" id="UP000092691">
    <property type="component" value="Plasmid unnamed1"/>
</dbReference>
<evidence type="ECO:0000256" key="4">
    <source>
        <dbReference type="ARBA" id="ARBA00022519"/>
    </source>
</evidence>
<comment type="subcellular location">
    <subcellularLocation>
        <location evidence="1">Cell membrane</location>
        <topology evidence="1">Multi-pass membrane protein</topology>
    </subcellularLocation>
</comment>
<name>A0A1B1CGV1_RHILE</name>
<dbReference type="GO" id="GO:0005886">
    <property type="term" value="C:plasma membrane"/>
    <property type="evidence" value="ECO:0007669"/>
    <property type="project" value="UniProtKB-SubCell"/>
</dbReference>
<keyword evidence="6 11" id="KW-0812">Transmembrane</keyword>
<dbReference type="EMBL" id="CP016287">
    <property type="protein sequence ID" value="ANP88987.1"/>
    <property type="molecule type" value="Genomic_DNA"/>
</dbReference>
<evidence type="ECO:0000313" key="13">
    <source>
        <dbReference type="Proteomes" id="UP000092691"/>
    </source>
</evidence>
<feature type="transmembrane region" description="Helical" evidence="11">
    <location>
        <begin position="259"/>
        <end position="280"/>
    </location>
</feature>
<feature type="transmembrane region" description="Helical" evidence="11">
    <location>
        <begin position="55"/>
        <end position="78"/>
    </location>
</feature>
<organism evidence="12 13">
    <name type="scientific">Rhizobium leguminosarum</name>
    <dbReference type="NCBI Taxonomy" id="384"/>
    <lineage>
        <taxon>Bacteria</taxon>
        <taxon>Pseudomonadati</taxon>
        <taxon>Pseudomonadota</taxon>
        <taxon>Alphaproteobacteria</taxon>
        <taxon>Hyphomicrobiales</taxon>
        <taxon>Rhizobiaceae</taxon>
        <taxon>Rhizobium/Agrobacterium group</taxon>
        <taxon>Rhizobium</taxon>
    </lineage>
</organism>
<evidence type="ECO:0000256" key="10">
    <source>
        <dbReference type="ARBA" id="ARBA00035686"/>
    </source>
</evidence>
<evidence type="ECO:0000256" key="11">
    <source>
        <dbReference type="SAM" id="Phobius"/>
    </source>
</evidence>
<feature type="transmembrane region" description="Helical" evidence="11">
    <location>
        <begin position="31"/>
        <end position="49"/>
    </location>
</feature>
<protein>
    <recommendedName>
        <fullName evidence="10">Xylose transport system permease protein XylH</fullName>
    </recommendedName>
</protein>
<keyword evidence="7 11" id="KW-1133">Transmembrane helix</keyword>
<dbReference type="InterPro" id="IPR001851">
    <property type="entry name" value="ABC_transp_permease"/>
</dbReference>
<gene>
    <name evidence="12" type="ORF">BA011_24545</name>
</gene>
<dbReference type="PANTHER" id="PTHR32196">
    <property type="entry name" value="ABC TRANSPORTER PERMEASE PROTEIN YPHD-RELATED-RELATED"/>
    <property type="match status" value="1"/>
</dbReference>
<dbReference type="GO" id="GO:0022857">
    <property type="term" value="F:transmembrane transporter activity"/>
    <property type="evidence" value="ECO:0007669"/>
    <property type="project" value="InterPro"/>
</dbReference>
<evidence type="ECO:0000256" key="1">
    <source>
        <dbReference type="ARBA" id="ARBA00004651"/>
    </source>
</evidence>
<accession>A0A1B1CGV1</accession>
<feature type="transmembrane region" description="Helical" evidence="11">
    <location>
        <begin position="85"/>
        <end position="105"/>
    </location>
</feature>
<evidence type="ECO:0000256" key="6">
    <source>
        <dbReference type="ARBA" id="ARBA00022692"/>
    </source>
</evidence>
<reference evidence="12 13" key="1">
    <citation type="submission" date="2016-06" db="EMBL/GenBank/DDBJ databases">
        <title>Microsymbionts genomes from the relict species Vavilovia formosa.</title>
        <authorList>
            <person name="Chirak E."/>
            <person name="Kimeklis A."/>
            <person name="Andronov E."/>
        </authorList>
    </citation>
    <scope>NUCLEOTIDE SEQUENCE [LARGE SCALE GENOMIC DNA]</scope>
    <source>
        <strain evidence="12 13">Vaf10</strain>
        <plasmid evidence="13">Plasmid unnamed1</plasmid>
    </source>
</reference>
<feature type="transmembrane region" description="Helical" evidence="11">
    <location>
        <begin position="137"/>
        <end position="168"/>
    </location>
</feature>
<sequence>MTDVLNAAPISNRRKVSSIGGMLRRPEMGSFLGMLAVFGFFVIFGQSNFTSAAGVASWLNVAATLGIVALPVGLLMIAGELDISIGSMIPAGSMIFAIITGYYGFPVWAGIATALLLGIVVGLINGLLVLKTSVPSLIVTLGTLFAVAGLTLSLSVFITGTTSVAVNVPPFVKTILGEFVGGMFQVTIFWWIGIAAIYTFILHFSPAGNWIFALGGDKVGARNAGIPTDKITVSLFVASSVSASFVGVSQAILFNSAQVSSGSSFIFNSIISVVVGGVLLTGGYGSIVGVVMGTITFAIVNQGIYFTSFDANLASLIIGVLMLLAVLLNNTFRTMALSYSSKKK</sequence>
<keyword evidence="5" id="KW-0762">Sugar transport</keyword>
<comment type="function">
    <text evidence="9">Part of the binding-protein-dependent transport system for D-xylose. Probably responsible for the translocation of the substrate across the membrane.</text>
</comment>
<feature type="transmembrane region" description="Helical" evidence="11">
    <location>
        <begin position="111"/>
        <end position="130"/>
    </location>
</feature>
<keyword evidence="12" id="KW-0614">Plasmid</keyword>
<feature type="transmembrane region" description="Helical" evidence="11">
    <location>
        <begin position="233"/>
        <end position="253"/>
    </location>
</feature>
<evidence type="ECO:0000256" key="2">
    <source>
        <dbReference type="ARBA" id="ARBA00022448"/>
    </source>
</evidence>
<dbReference type="PANTHER" id="PTHR32196:SF32">
    <property type="entry name" value="XYLOSE TRANSPORT SYSTEM PERMEASE PROTEIN XYLH"/>
    <property type="match status" value="1"/>
</dbReference>
<feature type="transmembrane region" description="Helical" evidence="11">
    <location>
        <begin position="188"/>
        <end position="212"/>
    </location>
</feature>
<evidence type="ECO:0000256" key="5">
    <source>
        <dbReference type="ARBA" id="ARBA00022597"/>
    </source>
</evidence>
<evidence type="ECO:0000256" key="9">
    <source>
        <dbReference type="ARBA" id="ARBA00035611"/>
    </source>
</evidence>
<keyword evidence="8 11" id="KW-0472">Membrane</keyword>
<dbReference type="AlphaFoldDB" id="A0A1B1CGV1"/>
<evidence type="ECO:0000313" key="12">
    <source>
        <dbReference type="EMBL" id="ANP88987.1"/>
    </source>
</evidence>
<dbReference type="RefSeq" id="WP_065282670.1">
    <property type="nucleotide sequence ID" value="NZ_CP016287.1"/>
</dbReference>
<dbReference type="OrthoDB" id="7284468at2"/>
<feature type="transmembrane region" description="Helical" evidence="11">
    <location>
        <begin position="313"/>
        <end position="332"/>
    </location>
</feature>
<dbReference type="Pfam" id="PF02653">
    <property type="entry name" value="BPD_transp_2"/>
    <property type="match status" value="1"/>
</dbReference>
<keyword evidence="3" id="KW-1003">Cell membrane</keyword>